<name>A0A4R4X656_9ACTN</name>
<dbReference type="PROSITE" id="PS50110">
    <property type="entry name" value="RESPONSE_REGULATORY"/>
    <property type="match status" value="1"/>
</dbReference>
<dbReference type="RefSeq" id="WP_132320094.1">
    <property type="nucleotide sequence ID" value="NZ_SMKR01000051.1"/>
</dbReference>
<feature type="domain" description="Response regulatory" evidence="6">
    <location>
        <begin position="1"/>
        <end position="91"/>
    </location>
</feature>
<dbReference type="OrthoDB" id="9808843at2"/>
<sequence length="106" mass="10895">MTGAAANGVEAVDLVAKGNVDVVLMDLRMPVLDGVRATARITAGFPGVAVLVLTPYADDDSIATALRAGARGYLTQDAETCPRPAPRRRQGGGRCRSSSSPRPSSG</sequence>
<keyword evidence="2" id="KW-0238">DNA-binding</keyword>
<dbReference type="EMBL" id="SMKR01000051">
    <property type="protein sequence ID" value="TDD25891.1"/>
    <property type="molecule type" value="Genomic_DNA"/>
</dbReference>
<evidence type="ECO:0000313" key="7">
    <source>
        <dbReference type="EMBL" id="TDD25891.1"/>
    </source>
</evidence>
<keyword evidence="3" id="KW-0804">Transcription</keyword>
<dbReference type="GO" id="GO:0000160">
    <property type="term" value="P:phosphorelay signal transduction system"/>
    <property type="evidence" value="ECO:0007669"/>
    <property type="project" value="InterPro"/>
</dbReference>
<dbReference type="CDD" id="cd17535">
    <property type="entry name" value="REC_NarL-like"/>
    <property type="match status" value="1"/>
</dbReference>
<dbReference type="AlphaFoldDB" id="A0A4R4X656"/>
<evidence type="ECO:0000259" key="6">
    <source>
        <dbReference type="PROSITE" id="PS50110"/>
    </source>
</evidence>
<organism evidence="7 8">
    <name type="scientific">Kribbella turkmenica</name>
    <dbReference type="NCBI Taxonomy" id="2530375"/>
    <lineage>
        <taxon>Bacteria</taxon>
        <taxon>Bacillati</taxon>
        <taxon>Actinomycetota</taxon>
        <taxon>Actinomycetes</taxon>
        <taxon>Propionibacteriales</taxon>
        <taxon>Kribbellaceae</taxon>
        <taxon>Kribbella</taxon>
    </lineage>
</organism>
<accession>A0A4R4X656</accession>
<dbReference type="PANTHER" id="PTHR43214">
    <property type="entry name" value="TWO-COMPONENT RESPONSE REGULATOR"/>
    <property type="match status" value="1"/>
</dbReference>
<dbReference type="InterPro" id="IPR001789">
    <property type="entry name" value="Sig_transdc_resp-reg_receiver"/>
</dbReference>
<dbReference type="SUPFAM" id="SSF52172">
    <property type="entry name" value="CheY-like"/>
    <property type="match status" value="1"/>
</dbReference>
<keyword evidence="8" id="KW-1185">Reference proteome</keyword>
<evidence type="ECO:0000256" key="1">
    <source>
        <dbReference type="ARBA" id="ARBA00023015"/>
    </source>
</evidence>
<dbReference type="Gene3D" id="3.40.50.2300">
    <property type="match status" value="1"/>
</dbReference>
<dbReference type="GO" id="GO:0003677">
    <property type="term" value="F:DNA binding"/>
    <property type="evidence" value="ECO:0007669"/>
    <property type="project" value="UniProtKB-KW"/>
</dbReference>
<dbReference type="PANTHER" id="PTHR43214:SF24">
    <property type="entry name" value="TRANSCRIPTIONAL REGULATORY PROTEIN NARL-RELATED"/>
    <property type="match status" value="1"/>
</dbReference>
<evidence type="ECO:0000256" key="2">
    <source>
        <dbReference type="ARBA" id="ARBA00023125"/>
    </source>
</evidence>
<comment type="caution">
    <text evidence="7">The sequence shown here is derived from an EMBL/GenBank/DDBJ whole genome shotgun (WGS) entry which is preliminary data.</text>
</comment>
<protein>
    <submittedName>
        <fullName evidence="7">Response regulator transcription factor</fullName>
    </submittedName>
</protein>
<keyword evidence="4" id="KW-0597">Phosphoprotein</keyword>
<reference evidence="7 8" key="1">
    <citation type="submission" date="2019-02" db="EMBL/GenBank/DDBJ databases">
        <title>Draft genome sequences of novel Actinobacteria.</title>
        <authorList>
            <person name="Sahin N."/>
            <person name="Ay H."/>
            <person name="Saygin H."/>
        </authorList>
    </citation>
    <scope>NUCLEOTIDE SEQUENCE [LARGE SCALE GENOMIC DNA]</scope>
    <source>
        <strain evidence="7 8">16K104</strain>
    </source>
</reference>
<evidence type="ECO:0000256" key="5">
    <source>
        <dbReference type="SAM" id="MobiDB-lite"/>
    </source>
</evidence>
<evidence type="ECO:0000256" key="4">
    <source>
        <dbReference type="PROSITE-ProRule" id="PRU00169"/>
    </source>
</evidence>
<dbReference type="Pfam" id="PF00072">
    <property type="entry name" value="Response_reg"/>
    <property type="match status" value="1"/>
</dbReference>
<keyword evidence="1" id="KW-0805">Transcription regulation</keyword>
<evidence type="ECO:0000313" key="8">
    <source>
        <dbReference type="Proteomes" id="UP000295172"/>
    </source>
</evidence>
<dbReference type="Proteomes" id="UP000295172">
    <property type="component" value="Unassembled WGS sequence"/>
</dbReference>
<dbReference type="InterPro" id="IPR039420">
    <property type="entry name" value="WalR-like"/>
</dbReference>
<gene>
    <name evidence="7" type="ORF">E1218_14065</name>
</gene>
<feature type="compositionally biased region" description="Low complexity" evidence="5">
    <location>
        <begin position="95"/>
        <end position="106"/>
    </location>
</feature>
<feature type="modified residue" description="4-aspartylphosphate" evidence="4">
    <location>
        <position position="26"/>
    </location>
</feature>
<feature type="region of interest" description="Disordered" evidence="5">
    <location>
        <begin position="77"/>
        <end position="106"/>
    </location>
</feature>
<evidence type="ECO:0000256" key="3">
    <source>
        <dbReference type="ARBA" id="ARBA00023163"/>
    </source>
</evidence>
<proteinExistence type="predicted"/>
<dbReference type="InterPro" id="IPR011006">
    <property type="entry name" value="CheY-like_superfamily"/>
</dbReference>
<dbReference type="InterPro" id="IPR058245">
    <property type="entry name" value="NreC/VraR/RcsB-like_REC"/>
</dbReference>